<dbReference type="AlphaFoldDB" id="A0A3M6U9S7"/>
<evidence type="ECO:0000256" key="1">
    <source>
        <dbReference type="SAM" id="MobiDB-lite"/>
    </source>
</evidence>
<feature type="compositionally biased region" description="Acidic residues" evidence="1">
    <location>
        <begin position="40"/>
        <end position="55"/>
    </location>
</feature>
<proteinExistence type="predicted"/>
<feature type="compositionally biased region" description="Basic and acidic residues" evidence="1">
    <location>
        <begin position="56"/>
        <end position="68"/>
    </location>
</feature>
<accession>A0A3M6U9S7</accession>
<reference evidence="2 3" key="1">
    <citation type="journal article" date="2018" name="Sci. Rep.">
        <title>Comparative analysis of the Pocillopora damicornis genome highlights role of immune system in coral evolution.</title>
        <authorList>
            <person name="Cunning R."/>
            <person name="Bay R.A."/>
            <person name="Gillette P."/>
            <person name="Baker A.C."/>
            <person name="Traylor-Knowles N."/>
        </authorList>
    </citation>
    <scope>NUCLEOTIDE SEQUENCE [LARGE SCALE GENOMIC DNA]</scope>
    <source>
        <strain evidence="2">RSMAS</strain>
        <tissue evidence="2">Whole animal</tissue>
    </source>
</reference>
<evidence type="ECO:0000313" key="3">
    <source>
        <dbReference type="Proteomes" id="UP000275408"/>
    </source>
</evidence>
<gene>
    <name evidence="2" type="ORF">pdam_00023936</name>
</gene>
<evidence type="ECO:0000313" key="2">
    <source>
        <dbReference type="EMBL" id="RMX50432.1"/>
    </source>
</evidence>
<name>A0A3M6U9S7_POCDA</name>
<feature type="region of interest" description="Disordered" evidence="1">
    <location>
        <begin position="1"/>
        <end position="68"/>
    </location>
</feature>
<organism evidence="2 3">
    <name type="scientific">Pocillopora damicornis</name>
    <name type="common">Cauliflower coral</name>
    <name type="synonym">Millepora damicornis</name>
    <dbReference type="NCBI Taxonomy" id="46731"/>
    <lineage>
        <taxon>Eukaryota</taxon>
        <taxon>Metazoa</taxon>
        <taxon>Cnidaria</taxon>
        <taxon>Anthozoa</taxon>
        <taxon>Hexacorallia</taxon>
        <taxon>Scleractinia</taxon>
        <taxon>Astrocoeniina</taxon>
        <taxon>Pocilloporidae</taxon>
        <taxon>Pocillopora</taxon>
    </lineage>
</organism>
<dbReference type="EMBL" id="RCHS01001951">
    <property type="protein sequence ID" value="RMX50432.1"/>
    <property type="molecule type" value="Genomic_DNA"/>
</dbReference>
<feature type="compositionally biased region" description="Polar residues" evidence="1">
    <location>
        <begin position="1"/>
        <end position="10"/>
    </location>
</feature>
<comment type="caution">
    <text evidence="2">The sequence shown here is derived from an EMBL/GenBank/DDBJ whole genome shotgun (WGS) entry which is preliminary data.</text>
</comment>
<dbReference type="Proteomes" id="UP000275408">
    <property type="component" value="Unassembled WGS sequence"/>
</dbReference>
<protein>
    <submittedName>
        <fullName evidence="2">Uncharacterized protein</fullName>
    </submittedName>
</protein>
<keyword evidence="3" id="KW-1185">Reference proteome</keyword>
<sequence>MARAKTSPSYLYQREIQPVEPVSLRRSDFEEQQENSGKGDEEEDGILEYDSPSDNDDIKSLEREARGF</sequence>